<dbReference type="NCBIfam" id="TIGR00163">
    <property type="entry name" value="PS_decarb"/>
    <property type="match status" value="1"/>
</dbReference>
<keyword evidence="2 12" id="KW-1003">Cell membrane</keyword>
<reference evidence="14 15" key="1">
    <citation type="submission" date="2015-09" db="EMBL/GenBank/DDBJ databases">
        <authorList>
            <consortium name="Pathogen Informatics"/>
        </authorList>
    </citation>
    <scope>NUCLEOTIDE SEQUENCE [LARGE SCALE GENOMIC DNA]</scope>
    <source>
        <strain evidence="14 15">2789STDY5608625</strain>
    </source>
</reference>
<dbReference type="InterPro" id="IPR003817">
    <property type="entry name" value="PS_Dcarbxylase"/>
</dbReference>
<dbReference type="PANTHER" id="PTHR10067">
    <property type="entry name" value="PHOSPHATIDYLSERINE DECARBOXYLASE"/>
    <property type="match status" value="1"/>
</dbReference>
<comment type="subunit">
    <text evidence="12">Heterodimer of a large membrane-associated beta subunit and a small pyruvoyl-containing alpha subunit.</text>
</comment>
<proteinExistence type="inferred from homology"/>
<keyword evidence="10 12" id="KW-1208">Phospholipid metabolism</keyword>
<evidence type="ECO:0000256" key="12">
    <source>
        <dbReference type="HAMAP-Rule" id="MF_00662"/>
    </source>
</evidence>
<keyword evidence="3 12" id="KW-0444">Lipid biosynthesis</keyword>
<evidence type="ECO:0000256" key="5">
    <source>
        <dbReference type="ARBA" id="ARBA00023098"/>
    </source>
</evidence>
<accession>A0AAD2IXT9</accession>
<dbReference type="InterPro" id="IPR033178">
    <property type="entry name" value="PSD_type1_pro"/>
</dbReference>
<comment type="PTM">
    <text evidence="12">Is synthesized initially as an inactive proenzyme. Formation of the active enzyme involves a self-maturation process in which the active site pyruvoyl group is generated from an internal serine residue via an autocatalytic post-translational modification. Two non-identical subunits are generated from the proenzyme in this reaction, and the pyruvate is formed at the N-terminus of the alpha chain, which is derived from the carboxyl end of the proenzyme. The autoendoproteolytic cleavage occurs by a canonical serine protease mechanism, in which the side chain hydroxyl group of the serine supplies its oxygen atom to form the C-terminus of the beta chain, while the remainder of the serine residue undergoes an oxidative deamination to produce ammonia and the pyruvoyl prosthetic group on the alpha chain. During this reaction, the Ser that is part of the protease active site of the proenzyme becomes the pyruvoyl prosthetic group, which constitutes an essential element of the active site of the mature decarboxylase.</text>
</comment>
<dbReference type="GO" id="GO:0005886">
    <property type="term" value="C:plasma membrane"/>
    <property type="evidence" value="ECO:0007669"/>
    <property type="project" value="UniProtKB-SubCell"/>
</dbReference>
<evidence type="ECO:0000256" key="8">
    <source>
        <dbReference type="ARBA" id="ARBA00023209"/>
    </source>
</evidence>
<evidence type="ECO:0000256" key="9">
    <source>
        <dbReference type="ARBA" id="ARBA00023239"/>
    </source>
</evidence>
<keyword evidence="11 12" id="KW-0670">Pyruvate</keyword>
<feature type="site" description="Cleavage (non-hydrolytic); by autocatalysis" evidence="12">
    <location>
        <begin position="266"/>
        <end position="267"/>
    </location>
</feature>
<keyword evidence="13" id="KW-0812">Transmembrane</keyword>
<protein>
    <recommendedName>
        <fullName evidence="12">Phosphatidylserine decarboxylase proenzyme</fullName>
        <ecNumber evidence="12">4.1.1.65</ecNumber>
    </recommendedName>
    <component>
        <recommendedName>
            <fullName evidence="12">Phosphatidylserine decarboxylase alpha chain</fullName>
        </recommendedName>
    </component>
    <component>
        <recommendedName>
            <fullName evidence="12">Phosphatidylserine decarboxylase beta chain</fullName>
        </recommendedName>
    </component>
</protein>
<dbReference type="AlphaFoldDB" id="A0AAD2IXT9"/>
<dbReference type="InterPro" id="IPR033177">
    <property type="entry name" value="PSD-B"/>
</dbReference>
<dbReference type="HAMAP" id="MF_00662">
    <property type="entry name" value="PS_decarb_PSD_B_type1"/>
    <property type="match status" value="1"/>
</dbReference>
<keyword evidence="7 12" id="KW-0865">Zymogen</keyword>
<evidence type="ECO:0000256" key="7">
    <source>
        <dbReference type="ARBA" id="ARBA00023145"/>
    </source>
</evidence>
<feature type="active site" description="Schiff-base intermediate with substrate; via pyruvic acid; for decarboxylase activity" evidence="12">
    <location>
        <position position="267"/>
    </location>
</feature>
<organism evidence="14 15">
    <name type="scientific">Achromobacter aegrifaciens</name>
    <dbReference type="NCBI Taxonomy" id="1287736"/>
    <lineage>
        <taxon>Bacteria</taxon>
        <taxon>Pseudomonadati</taxon>
        <taxon>Pseudomonadota</taxon>
        <taxon>Betaproteobacteria</taxon>
        <taxon>Burkholderiales</taxon>
        <taxon>Alcaligenaceae</taxon>
        <taxon>Achromobacter</taxon>
    </lineage>
</organism>
<keyword evidence="5 12" id="KW-0443">Lipid metabolism</keyword>
<dbReference type="GO" id="GO:0004609">
    <property type="term" value="F:phosphatidylserine decarboxylase activity"/>
    <property type="evidence" value="ECO:0007669"/>
    <property type="project" value="UniProtKB-UniRule"/>
</dbReference>
<dbReference type="EMBL" id="CYTK01000002">
    <property type="protein sequence ID" value="CUI81923.1"/>
    <property type="molecule type" value="Genomic_DNA"/>
</dbReference>
<dbReference type="EC" id="4.1.1.65" evidence="12"/>
<evidence type="ECO:0000256" key="2">
    <source>
        <dbReference type="ARBA" id="ARBA00022475"/>
    </source>
</evidence>
<sequence>MSYYTMIQDNNRHRANASVMSTSLSLFIHRITPRRWLTRCAGWLAACRQPWVAQPLIRGYAKWYGIDLAEALHADPRAYDSFNAFFTRALRPGARKLADADWTSPADGIVSQSGRISLGQMIQAKQRRYSGAALLADADLAHALEGGWFTTIYLSPRDYHRVHMPCEGRLLGMRHVPGTLYSVRPEIVQHMDGLLARNERLVCWFEHPLHGVYAMVLVGAAIVGSIATAWHGQVAPRGRRIQQWDYGGQAPLRLPQGAEMGHFQLGSTVVLLMPGNAWRFHPGWKTGRAVRLGQAMADRR</sequence>
<dbReference type="Proteomes" id="UP000044098">
    <property type="component" value="Unassembled WGS sequence"/>
</dbReference>
<comment type="catalytic activity">
    <reaction evidence="12">
        <text>a 1,2-diacyl-sn-glycero-3-phospho-L-serine + H(+) = a 1,2-diacyl-sn-glycero-3-phosphoethanolamine + CO2</text>
        <dbReference type="Rhea" id="RHEA:20828"/>
        <dbReference type="ChEBI" id="CHEBI:15378"/>
        <dbReference type="ChEBI" id="CHEBI:16526"/>
        <dbReference type="ChEBI" id="CHEBI:57262"/>
        <dbReference type="ChEBI" id="CHEBI:64612"/>
        <dbReference type="EC" id="4.1.1.65"/>
    </reaction>
</comment>
<feature type="modified residue" description="Pyruvic acid (Ser); by autocatalysis" evidence="12">
    <location>
        <position position="267"/>
    </location>
</feature>
<feature type="transmembrane region" description="Helical" evidence="13">
    <location>
        <begin position="211"/>
        <end position="230"/>
    </location>
</feature>
<keyword evidence="8 12" id="KW-0594">Phospholipid biosynthesis</keyword>
<comment type="pathway">
    <text evidence="1">Lipid metabolism.</text>
</comment>
<feature type="active site" description="Charge relay system; for autoendoproteolytic cleavage activity" evidence="12">
    <location>
        <position position="107"/>
    </location>
</feature>
<evidence type="ECO:0000256" key="13">
    <source>
        <dbReference type="SAM" id="Phobius"/>
    </source>
</evidence>
<comment type="caution">
    <text evidence="14">The sequence shown here is derived from an EMBL/GenBank/DDBJ whole genome shotgun (WGS) entry which is preliminary data.</text>
</comment>
<keyword evidence="9 12" id="KW-0456">Lyase</keyword>
<gene>
    <name evidence="14" type="primary">psd_1</name>
    <name evidence="12" type="synonym">psd</name>
    <name evidence="14" type="ORF">ERS370000_01799</name>
</gene>
<keyword evidence="6 12" id="KW-0472">Membrane</keyword>
<evidence type="ECO:0000256" key="1">
    <source>
        <dbReference type="ARBA" id="ARBA00005189"/>
    </source>
</evidence>
<dbReference type="Pfam" id="PF02666">
    <property type="entry name" value="PS_Dcarbxylase"/>
    <property type="match status" value="1"/>
</dbReference>
<keyword evidence="4 12" id="KW-0210">Decarboxylase</keyword>
<evidence type="ECO:0000256" key="3">
    <source>
        <dbReference type="ARBA" id="ARBA00022516"/>
    </source>
</evidence>
<keyword evidence="13" id="KW-1133">Transmembrane helix</keyword>
<name>A0AAD2IXT9_ACHAE</name>
<dbReference type="GO" id="GO:0006646">
    <property type="term" value="P:phosphatidylethanolamine biosynthetic process"/>
    <property type="evidence" value="ECO:0007669"/>
    <property type="project" value="UniProtKB-UniRule"/>
</dbReference>
<comment type="similarity">
    <text evidence="12">Belongs to the phosphatidylserine decarboxylase family. PSD-B subfamily. Prokaryotic type I sub-subfamily.</text>
</comment>
<evidence type="ECO:0000313" key="14">
    <source>
        <dbReference type="EMBL" id="CUI81923.1"/>
    </source>
</evidence>
<comment type="pathway">
    <text evidence="12">Phospholipid metabolism; phosphatidylethanolamine biosynthesis; phosphatidylethanolamine from CDP-diacylglycerol: step 2/2.</text>
</comment>
<feature type="chain" id="PRO_5041752619" description="Phosphatidylserine decarboxylase alpha chain" evidence="12">
    <location>
        <begin position="267"/>
        <end position="300"/>
    </location>
</feature>
<comment type="subcellular location">
    <subcellularLocation>
        <location evidence="12">Cell membrane</location>
        <topology evidence="12">Peripheral membrane protein</topology>
    </subcellularLocation>
</comment>
<feature type="active site" description="Charge relay system; for autoendoproteolytic cleavage activity" evidence="12">
    <location>
        <position position="163"/>
    </location>
</feature>
<evidence type="ECO:0000313" key="15">
    <source>
        <dbReference type="Proteomes" id="UP000044098"/>
    </source>
</evidence>
<evidence type="ECO:0000256" key="10">
    <source>
        <dbReference type="ARBA" id="ARBA00023264"/>
    </source>
</evidence>
<feature type="chain" id="PRO_5041752618" description="Phosphatidylserine decarboxylase beta chain" evidence="12">
    <location>
        <begin position="1"/>
        <end position="266"/>
    </location>
</feature>
<evidence type="ECO:0000256" key="11">
    <source>
        <dbReference type="ARBA" id="ARBA00023317"/>
    </source>
</evidence>
<feature type="active site" description="Charge relay system; for autoendoproteolytic cleavage activity" evidence="12">
    <location>
        <position position="267"/>
    </location>
</feature>
<evidence type="ECO:0000256" key="6">
    <source>
        <dbReference type="ARBA" id="ARBA00023136"/>
    </source>
</evidence>
<evidence type="ECO:0000256" key="4">
    <source>
        <dbReference type="ARBA" id="ARBA00022793"/>
    </source>
</evidence>
<dbReference type="PANTHER" id="PTHR10067:SF6">
    <property type="entry name" value="PHOSPHATIDYLSERINE DECARBOXYLASE PROENZYME, MITOCHONDRIAL"/>
    <property type="match status" value="1"/>
</dbReference>
<comment type="function">
    <text evidence="12">Catalyzes the formation of phosphatidylethanolamine (PtdEtn) from phosphatidylserine (PtdSer).</text>
</comment>
<comment type="cofactor">
    <cofactor evidence="12">
        <name>pyruvate</name>
        <dbReference type="ChEBI" id="CHEBI:15361"/>
    </cofactor>
    <text evidence="12">Binds 1 pyruvoyl group covalently per subunit.</text>
</comment>